<comment type="caution">
    <text evidence="1">The sequence shown here is derived from an EMBL/GenBank/DDBJ whole genome shotgun (WGS) entry which is preliminary data.</text>
</comment>
<dbReference type="Gene3D" id="3.30.420.10">
    <property type="entry name" value="Ribonuclease H-like superfamily/Ribonuclease H"/>
    <property type="match status" value="1"/>
</dbReference>
<dbReference type="Proteomes" id="UP000242146">
    <property type="component" value="Unassembled WGS sequence"/>
</dbReference>
<dbReference type="GO" id="GO:0003676">
    <property type="term" value="F:nucleic acid binding"/>
    <property type="evidence" value="ECO:0007669"/>
    <property type="project" value="InterPro"/>
</dbReference>
<dbReference type="AlphaFoldDB" id="A0A1X2GGE0"/>
<proteinExistence type="predicted"/>
<name>A0A1X2GGE0_9FUNG</name>
<protein>
    <recommendedName>
        <fullName evidence="3">Tc1-like transposase DDE domain-containing protein</fullName>
    </recommendedName>
</protein>
<evidence type="ECO:0008006" key="3">
    <source>
        <dbReference type="Google" id="ProtNLM"/>
    </source>
</evidence>
<dbReference type="STRING" id="101127.A0A1X2GGE0"/>
<dbReference type="OrthoDB" id="2428500at2759"/>
<accession>A0A1X2GGE0</accession>
<evidence type="ECO:0000313" key="2">
    <source>
        <dbReference type="Proteomes" id="UP000242146"/>
    </source>
</evidence>
<organism evidence="1 2">
    <name type="scientific">Hesseltinella vesiculosa</name>
    <dbReference type="NCBI Taxonomy" id="101127"/>
    <lineage>
        <taxon>Eukaryota</taxon>
        <taxon>Fungi</taxon>
        <taxon>Fungi incertae sedis</taxon>
        <taxon>Mucoromycota</taxon>
        <taxon>Mucoromycotina</taxon>
        <taxon>Mucoromycetes</taxon>
        <taxon>Mucorales</taxon>
        <taxon>Cunninghamellaceae</taxon>
        <taxon>Hesseltinella</taxon>
    </lineage>
</organism>
<dbReference type="InterPro" id="IPR036397">
    <property type="entry name" value="RNaseH_sf"/>
</dbReference>
<sequence length="86" mass="9734">MHGKAPTIKKHGHTPLFLPPLNPIEEAWAKIKNQVRKTPLSTTNDDLAGRIQEATRMVTPTDCRGWLRHSISYFGKCLDMAPIEKK</sequence>
<reference evidence="1 2" key="1">
    <citation type="submission" date="2016-07" db="EMBL/GenBank/DDBJ databases">
        <title>Pervasive Adenine N6-methylation of Active Genes in Fungi.</title>
        <authorList>
            <consortium name="DOE Joint Genome Institute"/>
            <person name="Mondo S.J."/>
            <person name="Dannebaum R.O."/>
            <person name="Kuo R.C."/>
            <person name="Labutti K."/>
            <person name="Haridas S."/>
            <person name="Kuo A."/>
            <person name="Salamov A."/>
            <person name="Ahrendt S.R."/>
            <person name="Lipzen A."/>
            <person name="Sullivan W."/>
            <person name="Andreopoulos W.B."/>
            <person name="Clum A."/>
            <person name="Lindquist E."/>
            <person name="Daum C."/>
            <person name="Ramamoorthy G.K."/>
            <person name="Gryganskyi A."/>
            <person name="Culley D."/>
            <person name="Magnuson J.K."/>
            <person name="James T.Y."/>
            <person name="O'Malley M.A."/>
            <person name="Stajich J.E."/>
            <person name="Spatafora J.W."/>
            <person name="Visel A."/>
            <person name="Grigoriev I.V."/>
        </authorList>
    </citation>
    <scope>NUCLEOTIDE SEQUENCE [LARGE SCALE GENOMIC DNA]</scope>
    <source>
        <strain evidence="1 2">NRRL 3301</strain>
    </source>
</reference>
<dbReference type="EMBL" id="MCGT01000016">
    <property type="protein sequence ID" value="ORX53194.1"/>
    <property type="molecule type" value="Genomic_DNA"/>
</dbReference>
<evidence type="ECO:0000313" key="1">
    <source>
        <dbReference type="EMBL" id="ORX53194.1"/>
    </source>
</evidence>
<keyword evidence="2" id="KW-1185">Reference proteome</keyword>
<gene>
    <name evidence="1" type="ORF">DM01DRAFT_1322952</name>
</gene>